<comment type="caution">
    <text evidence="1">The sequence shown here is derived from an EMBL/GenBank/DDBJ whole genome shotgun (WGS) entry which is preliminary data.</text>
</comment>
<dbReference type="Proteomes" id="UP001209878">
    <property type="component" value="Unassembled WGS sequence"/>
</dbReference>
<dbReference type="EMBL" id="JAODUO010000136">
    <property type="protein sequence ID" value="KAK2188309.1"/>
    <property type="molecule type" value="Genomic_DNA"/>
</dbReference>
<proteinExistence type="predicted"/>
<dbReference type="AlphaFoldDB" id="A0AAD9P529"/>
<gene>
    <name evidence="1" type="ORF">NP493_136g02030</name>
</gene>
<keyword evidence="2" id="KW-1185">Reference proteome</keyword>
<accession>A0AAD9P529</accession>
<name>A0AAD9P529_RIDPI</name>
<organism evidence="1 2">
    <name type="scientific">Ridgeia piscesae</name>
    <name type="common">Tubeworm</name>
    <dbReference type="NCBI Taxonomy" id="27915"/>
    <lineage>
        <taxon>Eukaryota</taxon>
        <taxon>Metazoa</taxon>
        <taxon>Spiralia</taxon>
        <taxon>Lophotrochozoa</taxon>
        <taxon>Annelida</taxon>
        <taxon>Polychaeta</taxon>
        <taxon>Sedentaria</taxon>
        <taxon>Canalipalpata</taxon>
        <taxon>Sabellida</taxon>
        <taxon>Siboglinidae</taxon>
        <taxon>Ridgeia</taxon>
    </lineage>
</organism>
<protein>
    <submittedName>
        <fullName evidence="1">Uncharacterized protein</fullName>
    </submittedName>
</protein>
<sequence>MPTINLHLSADDNFIVDTLGGRPPEGTQFDVLYIAGALETICVKPPESRRWHEFEPSELSLERVTRLLSNRESGDDAKLTLRVSLRGDQFTRYKDVHGRSARRHAWLEAVPELPDTWSIEKGISSGGSMSASWVWKLHGPARELEEVKRIVGEFLQGFDFEYVDDS</sequence>
<evidence type="ECO:0000313" key="1">
    <source>
        <dbReference type="EMBL" id="KAK2188309.1"/>
    </source>
</evidence>
<evidence type="ECO:0000313" key="2">
    <source>
        <dbReference type="Proteomes" id="UP001209878"/>
    </source>
</evidence>
<reference evidence="1" key="1">
    <citation type="journal article" date="2023" name="Mol. Biol. Evol.">
        <title>Third-Generation Sequencing Reveals the Adaptive Role of the Epigenome in Three Deep-Sea Polychaetes.</title>
        <authorList>
            <person name="Perez M."/>
            <person name="Aroh O."/>
            <person name="Sun Y."/>
            <person name="Lan Y."/>
            <person name="Juniper S.K."/>
            <person name="Young C.R."/>
            <person name="Angers B."/>
            <person name="Qian P.Y."/>
        </authorList>
    </citation>
    <scope>NUCLEOTIDE SEQUENCE</scope>
    <source>
        <strain evidence="1">R07B-5</strain>
    </source>
</reference>